<dbReference type="AlphaFoldDB" id="A0A699Z4U2"/>
<protein>
    <submittedName>
        <fullName evidence="2">DNA replication licensing factor MCM7</fullName>
    </submittedName>
</protein>
<dbReference type="EMBL" id="BLLF01001170">
    <property type="protein sequence ID" value="GFH17583.1"/>
    <property type="molecule type" value="Genomic_DNA"/>
</dbReference>
<keyword evidence="3" id="KW-1185">Reference proteome</keyword>
<sequence length="106" mass="12334">MVQTVTVDYREEQANCELFLKNFVDPYSDSHQPKYSQLLQDIANRRKRSLDIDLDDVSTFFESGEHSAPQFARNIERNTRTYVKLAEGEGRPLWVSAGWARQRTGH</sequence>
<feature type="non-terminal residue" evidence="2">
    <location>
        <position position="106"/>
    </location>
</feature>
<gene>
    <name evidence="2" type="ORF">HaLaN_14245</name>
</gene>
<accession>A0A699Z4U2</accession>
<feature type="non-terminal residue" evidence="2">
    <location>
        <position position="1"/>
    </location>
</feature>
<dbReference type="Proteomes" id="UP000485058">
    <property type="component" value="Unassembled WGS sequence"/>
</dbReference>
<dbReference type="Pfam" id="PF14551">
    <property type="entry name" value="MCM_N"/>
    <property type="match status" value="1"/>
</dbReference>
<evidence type="ECO:0000313" key="2">
    <source>
        <dbReference type="EMBL" id="GFH17583.1"/>
    </source>
</evidence>
<comment type="caution">
    <text evidence="2">The sequence shown here is derived from an EMBL/GenBank/DDBJ whole genome shotgun (WGS) entry which is preliminary data.</text>
</comment>
<evidence type="ECO:0000313" key="3">
    <source>
        <dbReference type="Proteomes" id="UP000485058"/>
    </source>
</evidence>
<organism evidence="2 3">
    <name type="scientific">Haematococcus lacustris</name>
    <name type="common">Green alga</name>
    <name type="synonym">Haematococcus pluvialis</name>
    <dbReference type="NCBI Taxonomy" id="44745"/>
    <lineage>
        <taxon>Eukaryota</taxon>
        <taxon>Viridiplantae</taxon>
        <taxon>Chlorophyta</taxon>
        <taxon>core chlorophytes</taxon>
        <taxon>Chlorophyceae</taxon>
        <taxon>CS clade</taxon>
        <taxon>Chlamydomonadales</taxon>
        <taxon>Haematococcaceae</taxon>
        <taxon>Haematococcus</taxon>
    </lineage>
</organism>
<proteinExistence type="predicted"/>
<dbReference type="Gene3D" id="3.30.1640.10">
    <property type="entry name" value="mini-chromosome maintenance (MCM) complex, chain A, domain 1"/>
    <property type="match status" value="1"/>
</dbReference>
<dbReference type="InterPro" id="IPR027925">
    <property type="entry name" value="MCM_N"/>
</dbReference>
<evidence type="ECO:0000259" key="1">
    <source>
        <dbReference type="Pfam" id="PF14551"/>
    </source>
</evidence>
<name>A0A699Z4U2_HAELA</name>
<reference evidence="2 3" key="1">
    <citation type="submission" date="2020-02" db="EMBL/GenBank/DDBJ databases">
        <title>Draft genome sequence of Haematococcus lacustris strain NIES-144.</title>
        <authorList>
            <person name="Morimoto D."/>
            <person name="Nakagawa S."/>
            <person name="Yoshida T."/>
            <person name="Sawayama S."/>
        </authorList>
    </citation>
    <scope>NUCLEOTIDE SEQUENCE [LARGE SCALE GENOMIC DNA]</scope>
    <source>
        <strain evidence="2 3">NIES-144</strain>
    </source>
</reference>
<feature type="domain" description="MCM N-terminal" evidence="1">
    <location>
        <begin position="17"/>
        <end position="87"/>
    </location>
</feature>